<dbReference type="OrthoDB" id="128426at2759"/>
<dbReference type="Proteomes" id="UP000435112">
    <property type="component" value="Unassembled WGS sequence"/>
</dbReference>
<name>A0A6A3J0Z9_9STRA</name>
<dbReference type="AlphaFoldDB" id="A0A6A3J0Z9"/>
<proteinExistence type="predicted"/>
<feature type="region of interest" description="Disordered" evidence="1">
    <location>
        <begin position="123"/>
        <end position="155"/>
    </location>
</feature>
<reference evidence="2 3" key="1">
    <citation type="submission" date="2018-09" db="EMBL/GenBank/DDBJ databases">
        <title>Genomic investigation of the strawberry pathogen Phytophthora fragariae indicates pathogenicity is determined by transcriptional variation in three key races.</title>
        <authorList>
            <person name="Adams T.M."/>
            <person name="Armitage A.D."/>
            <person name="Sobczyk M.K."/>
            <person name="Bates H.J."/>
            <person name="Dunwell J.M."/>
            <person name="Nellist C.F."/>
            <person name="Harrison R.J."/>
        </authorList>
    </citation>
    <scope>NUCLEOTIDE SEQUENCE [LARGE SCALE GENOMIC DNA]</scope>
    <source>
        <strain evidence="2 3">SCRP324</strain>
    </source>
</reference>
<feature type="compositionally biased region" description="Polar residues" evidence="1">
    <location>
        <begin position="123"/>
        <end position="134"/>
    </location>
</feature>
<evidence type="ECO:0000256" key="1">
    <source>
        <dbReference type="SAM" id="MobiDB-lite"/>
    </source>
</evidence>
<organism evidence="2 3">
    <name type="scientific">Phytophthora rubi</name>
    <dbReference type="NCBI Taxonomy" id="129364"/>
    <lineage>
        <taxon>Eukaryota</taxon>
        <taxon>Sar</taxon>
        <taxon>Stramenopiles</taxon>
        <taxon>Oomycota</taxon>
        <taxon>Peronosporomycetes</taxon>
        <taxon>Peronosporales</taxon>
        <taxon>Peronosporaceae</taxon>
        <taxon>Phytophthora</taxon>
    </lineage>
</organism>
<evidence type="ECO:0000313" key="2">
    <source>
        <dbReference type="EMBL" id="KAE8986215.1"/>
    </source>
</evidence>
<accession>A0A6A3J0Z9</accession>
<evidence type="ECO:0000313" key="3">
    <source>
        <dbReference type="Proteomes" id="UP000435112"/>
    </source>
</evidence>
<gene>
    <name evidence="2" type="ORF">PR002_g22419</name>
</gene>
<protein>
    <submittedName>
        <fullName evidence="2">Uncharacterized protein</fullName>
    </submittedName>
</protein>
<dbReference type="EMBL" id="QXFU01002400">
    <property type="protein sequence ID" value="KAE8986215.1"/>
    <property type="molecule type" value="Genomic_DNA"/>
</dbReference>
<sequence>MPLFDAAIYNYDFLSEGYLKMVSGTKYNVSTLGDLELVVVVVDCSFRQIVAGDPSSVRVYNLVRSIEDPSHLYLVTMSLNVQEYEVRTHHKQGPALVGMLALVDDSNVQQFYTVATTYPFHSNSPAADQVSRTSPPGLAPNQGRSPPSGAFGWRRDAERPLRRCVDA</sequence>
<comment type="caution">
    <text evidence="2">The sequence shown here is derived from an EMBL/GenBank/DDBJ whole genome shotgun (WGS) entry which is preliminary data.</text>
</comment>